<reference evidence="1 2" key="1">
    <citation type="submission" date="2018-03" db="EMBL/GenBank/DDBJ databases">
        <title>The ancient ancestry and fast evolution of plastids.</title>
        <authorList>
            <person name="Moore K.R."/>
            <person name="Magnabosco C."/>
            <person name="Momper L."/>
            <person name="Gold D.A."/>
            <person name="Bosak T."/>
            <person name="Fournier G.P."/>
        </authorList>
    </citation>
    <scope>NUCLEOTIDE SEQUENCE [LARGE SCALE GENOMIC DNA]</scope>
    <source>
        <strain evidence="1 2">CCALA 037</strain>
    </source>
</reference>
<name>A0A2T1GNE3_9CYAN</name>
<evidence type="ECO:0000313" key="2">
    <source>
        <dbReference type="Proteomes" id="UP000238937"/>
    </source>
</evidence>
<evidence type="ECO:0000313" key="1">
    <source>
        <dbReference type="EMBL" id="PSB59450.1"/>
    </source>
</evidence>
<keyword evidence="2" id="KW-1185">Reference proteome</keyword>
<proteinExistence type="predicted"/>
<dbReference type="InterPro" id="IPR048173">
    <property type="entry name" value="Sll0314-like"/>
</dbReference>
<dbReference type="RefSeq" id="WP_106299394.1">
    <property type="nucleotide sequence ID" value="NZ_PVWO01000005.1"/>
</dbReference>
<dbReference type="InterPro" id="IPR011990">
    <property type="entry name" value="TPR-like_helical_dom_sf"/>
</dbReference>
<dbReference type="EMBL" id="PVWO01000005">
    <property type="protein sequence ID" value="PSB59450.1"/>
    <property type="molecule type" value="Genomic_DNA"/>
</dbReference>
<accession>A0A2T1GNE3</accession>
<organism evidence="1 2">
    <name type="scientific">Chamaesiphon polymorphus CCALA 037</name>
    <dbReference type="NCBI Taxonomy" id="2107692"/>
    <lineage>
        <taxon>Bacteria</taxon>
        <taxon>Bacillati</taxon>
        <taxon>Cyanobacteriota</taxon>
        <taxon>Cyanophyceae</taxon>
        <taxon>Gomontiellales</taxon>
        <taxon>Chamaesiphonaceae</taxon>
        <taxon>Chamaesiphon</taxon>
    </lineage>
</organism>
<sequence>MKFKFSLQATIAIATGAVIAQSAILSPISRLNLNVAPAIAAKKPAKPNSNMVFPTAGTKTKQGSNVERAKEAMFRDGDYIKAKQYLDAALLTEPNEPLTYAMSTLYPFSSGDYERVKDYGEKTVKAAEKLTKTNAMRGNLYQGVGLAILAAYEMKKDNGGALGALSKLQQVFEFIDKAKKLEPNNSELNLIKGYMDLLLAVNVPFSDTNQAIEQLQGAEPRYLALRGMYIGHRDLKQYDKASVAINAALKIAPQNPELIYYKAQLLAMRGREQKNDTDLRESIKLFEVAYQKRDRLMLSTIAQILTGRCEAKTALARTSSDGCYGFEDRLKQDNPNLVVGLTRIPPLN</sequence>
<dbReference type="AlphaFoldDB" id="A0A2T1GNE3"/>
<dbReference type="OrthoDB" id="505056at2"/>
<dbReference type="Proteomes" id="UP000238937">
    <property type="component" value="Unassembled WGS sequence"/>
</dbReference>
<gene>
    <name evidence="1" type="ORF">C7B77_00665</name>
</gene>
<dbReference type="SUPFAM" id="SSF48452">
    <property type="entry name" value="TPR-like"/>
    <property type="match status" value="1"/>
</dbReference>
<dbReference type="NCBIfam" id="NF041522">
    <property type="entry name" value="TPR_sll0314"/>
    <property type="match status" value="1"/>
</dbReference>
<dbReference type="Gene3D" id="1.25.40.10">
    <property type="entry name" value="Tetratricopeptide repeat domain"/>
    <property type="match status" value="2"/>
</dbReference>
<comment type="caution">
    <text evidence="1">The sequence shown here is derived from an EMBL/GenBank/DDBJ whole genome shotgun (WGS) entry which is preliminary data.</text>
</comment>
<evidence type="ECO:0008006" key="3">
    <source>
        <dbReference type="Google" id="ProtNLM"/>
    </source>
</evidence>
<protein>
    <recommendedName>
        <fullName evidence="3">Tetratricopeptide repeat protein</fullName>
    </recommendedName>
</protein>